<feature type="non-terminal residue" evidence="1">
    <location>
        <position position="220"/>
    </location>
</feature>
<comment type="caution">
    <text evidence="1">The sequence shown here is derived from an EMBL/GenBank/DDBJ whole genome shotgun (WGS) entry which is preliminary data.</text>
</comment>
<protein>
    <submittedName>
        <fullName evidence="1">1054_t:CDS:1</fullName>
    </submittedName>
</protein>
<organism evidence="1 2">
    <name type="scientific">Acaulospora colombiana</name>
    <dbReference type="NCBI Taxonomy" id="27376"/>
    <lineage>
        <taxon>Eukaryota</taxon>
        <taxon>Fungi</taxon>
        <taxon>Fungi incertae sedis</taxon>
        <taxon>Mucoromycota</taxon>
        <taxon>Glomeromycotina</taxon>
        <taxon>Glomeromycetes</taxon>
        <taxon>Diversisporales</taxon>
        <taxon>Acaulosporaceae</taxon>
        <taxon>Acaulospora</taxon>
    </lineage>
</organism>
<evidence type="ECO:0000313" key="1">
    <source>
        <dbReference type="EMBL" id="CAG8453672.1"/>
    </source>
</evidence>
<dbReference type="Proteomes" id="UP000789525">
    <property type="component" value="Unassembled WGS sequence"/>
</dbReference>
<dbReference type="EMBL" id="CAJVPT010000952">
    <property type="protein sequence ID" value="CAG8453672.1"/>
    <property type="molecule type" value="Genomic_DNA"/>
</dbReference>
<reference evidence="1" key="1">
    <citation type="submission" date="2021-06" db="EMBL/GenBank/DDBJ databases">
        <authorList>
            <person name="Kallberg Y."/>
            <person name="Tangrot J."/>
            <person name="Rosling A."/>
        </authorList>
    </citation>
    <scope>NUCLEOTIDE SEQUENCE</scope>
    <source>
        <strain evidence="1">CL356</strain>
    </source>
</reference>
<sequence length="220" mass="25484">MPGRMLFRYTCEEVDKHNTVDDLWVIHNNKVYDVTEFVADHPGGAELIIKWAGKDITNVLNNPELHDHSEVAYEALAELCIGDIVDSNNSTTKATPPPSPPQCAEKYTLVDKFHPTTTNIKSDLKENFLDLNKPLFHQMFNCDFSKEFYLKQIHKPRHLPYSVKLFENPFLELLTKTPWYVIPILWLPVVYYHAHIASEYLGTKTITVLFIIGIWIWTLL</sequence>
<accession>A0ACA9K5V0</accession>
<name>A0ACA9K5V0_9GLOM</name>
<proteinExistence type="predicted"/>
<keyword evidence="2" id="KW-1185">Reference proteome</keyword>
<gene>
    <name evidence="1" type="ORF">ACOLOM_LOCUS871</name>
</gene>
<evidence type="ECO:0000313" key="2">
    <source>
        <dbReference type="Proteomes" id="UP000789525"/>
    </source>
</evidence>